<evidence type="ECO:0000256" key="2">
    <source>
        <dbReference type="SAM" id="Phobius"/>
    </source>
</evidence>
<name>A0ABR1YUZ9_9PEZI</name>
<gene>
    <name evidence="3" type="ORF">HDK90DRAFT_166681</name>
</gene>
<feature type="region of interest" description="Disordered" evidence="1">
    <location>
        <begin position="108"/>
        <end position="132"/>
    </location>
</feature>
<evidence type="ECO:0000313" key="4">
    <source>
        <dbReference type="Proteomes" id="UP001492380"/>
    </source>
</evidence>
<keyword evidence="4" id="KW-1185">Reference proteome</keyword>
<evidence type="ECO:0000313" key="3">
    <source>
        <dbReference type="EMBL" id="KAK8239873.1"/>
    </source>
</evidence>
<evidence type="ECO:0000256" key="1">
    <source>
        <dbReference type="SAM" id="MobiDB-lite"/>
    </source>
</evidence>
<dbReference type="EMBL" id="JBBWRZ010000003">
    <property type="protein sequence ID" value="KAK8239873.1"/>
    <property type="molecule type" value="Genomic_DNA"/>
</dbReference>
<reference evidence="3 4" key="1">
    <citation type="submission" date="2024-04" db="EMBL/GenBank/DDBJ databases">
        <title>Phyllosticta paracitricarpa is synonymous to the EU quarantine fungus P. citricarpa based on phylogenomic analyses.</title>
        <authorList>
            <consortium name="Lawrence Berkeley National Laboratory"/>
            <person name="Van Ingen-Buijs V.A."/>
            <person name="Van Westerhoven A.C."/>
            <person name="Haridas S."/>
            <person name="Skiadas P."/>
            <person name="Martin F."/>
            <person name="Groenewald J.Z."/>
            <person name="Crous P.W."/>
            <person name="Seidl M.F."/>
        </authorList>
    </citation>
    <scope>NUCLEOTIDE SEQUENCE [LARGE SCALE GENOMIC DNA]</scope>
    <source>
        <strain evidence="3 4">CBS 123374</strain>
    </source>
</reference>
<sequence>MRIFTDRSHEYQPSSLRPVSSRRGVLHSLFLDFLFFPPVAVFLYLSLSLSLYHPASSSSSWVVCRLPSAVPSVFSVNKVSRSLRSAARPRQSAVGSCFLLPTATAAGTTTERTGRKAGKKSSDAPRPADPPSLLLRGESAHEDITLRAAALCYNTTHAKYRYAFSTLRDATLRPPPPVAVVTGRRPHQTPSHPSARCLCFVSRLVAVLLCVCCCCVALLWGASQPAAASLLLKPARLPPLHHVRTFFEPVVSTESRVLATGSALRSIPTSGSH</sequence>
<evidence type="ECO:0008006" key="5">
    <source>
        <dbReference type="Google" id="ProtNLM"/>
    </source>
</evidence>
<proteinExistence type="predicted"/>
<accession>A0ABR1YUZ9</accession>
<keyword evidence="2" id="KW-1133">Transmembrane helix</keyword>
<comment type="caution">
    <text evidence="3">The sequence shown here is derived from an EMBL/GenBank/DDBJ whole genome shotgun (WGS) entry which is preliminary data.</text>
</comment>
<keyword evidence="2" id="KW-0472">Membrane</keyword>
<dbReference type="Proteomes" id="UP001492380">
    <property type="component" value="Unassembled WGS sequence"/>
</dbReference>
<feature type="transmembrane region" description="Helical" evidence="2">
    <location>
        <begin position="200"/>
        <end position="222"/>
    </location>
</feature>
<keyword evidence="2" id="KW-0812">Transmembrane</keyword>
<feature type="transmembrane region" description="Helical" evidence="2">
    <location>
        <begin position="29"/>
        <end position="52"/>
    </location>
</feature>
<protein>
    <recommendedName>
        <fullName evidence="5">Transmembrane protein</fullName>
    </recommendedName>
</protein>
<organism evidence="3 4">
    <name type="scientific">Phyllosticta capitalensis</name>
    <dbReference type="NCBI Taxonomy" id="121624"/>
    <lineage>
        <taxon>Eukaryota</taxon>
        <taxon>Fungi</taxon>
        <taxon>Dikarya</taxon>
        <taxon>Ascomycota</taxon>
        <taxon>Pezizomycotina</taxon>
        <taxon>Dothideomycetes</taxon>
        <taxon>Dothideomycetes incertae sedis</taxon>
        <taxon>Botryosphaeriales</taxon>
        <taxon>Phyllostictaceae</taxon>
        <taxon>Phyllosticta</taxon>
    </lineage>
</organism>